<dbReference type="PROSITE" id="PS51257">
    <property type="entry name" value="PROKAR_LIPOPROTEIN"/>
    <property type="match status" value="1"/>
</dbReference>
<sequence length="224" mass="23708">MIEPRGRRPVARRALKTTAATLTATTALLLTACGGGGDDSSDDIKGADAGSSPSASASTSTPSGPKRPKITLPSSFRLTFENWTSSDPDEQAVLNDGKEQLRAGYAAIIENKPAGGDALAFYDTEAGLSQDREWIKSYTGKNVTVIGELPVFDPQATLFAKKTKAQLRYCTDESKAQTKNRKTGEVVGNPAGTDPQVAYVVTMQKSEQGVWQTVSTNSKRGGCS</sequence>
<proteinExistence type="predicted"/>
<dbReference type="Proteomes" id="UP001232755">
    <property type="component" value="Unassembled WGS sequence"/>
</dbReference>
<comment type="caution">
    <text evidence="2">The sequence shown here is derived from an EMBL/GenBank/DDBJ whole genome shotgun (WGS) entry which is preliminary data.</text>
</comment>
<reference evidence="2 3" key="1">
    <citation type="submission" date="2023-07" db="EMBL/GenBank/DDBJ databases">
        <title>Comparative genomics of wheat-associated soil bacteria to identify genetic determinants of phenazine resistance.</title>
        <authorList>
            <person name="Mouncey N."/>
        </authorList>
    </citation>
    <scope>NUCLEOTIDE SEQUENCE [LARGE SCALE GENOMIC DNA]</scope>
    <source>
        <strain evidence="2 3">B3I12</strain>
    </source>
</reference>
<gene>
    <name evidence="2" type="ORF">QF034_004725</name>
</gene>
<evidence type="ECO:0000313" key="2">
    <source>
        <dbReference type="EMBL" id="MDQ0750494.1"/>
    </source>
</evidence>
<dbReference type="EMBL" id="JAUSYP010000001">
    <property type="protein sequence ID" value="MDQ0750494.1"/>
    <property type="molecule type" value="Genomic_DNA"/>
</dbReference>
<feature type="compositionally biased region" description="Low complexity" evidence="1">
    <location>
        <begin position="47"/>
        <end position="64"/>
    </location>
</feature>
<feature type="region of interest" description="Disordered" evidence="1">
    <location>
        <begin position="35"/>
        <end position="71"/>
    </location>
</feature>
<dbReference type="RefSeq" id="WP_307176865.1">
    <property type="nucleotide sequence ID" value="NZ_JAUSYP010000001.1"/>
</dbReference>
<protein>
    <recommendedName>
        <fullName evidence="4">Lipoprotein</fullName>
    </recommendedName>
</protein>
<evidence type="ECO:0008006" key="4">
    <source>
        <dbReference type="Google" id="ProtNLM"/>
    </source>
</evidence>
<evidence type="ECO:0000256" key="1">
    <source>
        <dbReference type="SAM" id="MobiDB-lite"/>
    </source>
</evidence>
<keyword evidence="3" id="KW-1185">Reference proteome</keyword>
<accession>A0ABU0QVC4</accession>
<organism evidence="2 3">
    <name type="scientific">Streptomyces africanus</name>
    <dbReference type="NCBI Taxonomy" id="231024"/>
    <lineage>
        <taxon>Bacteria</taxon>
        <taxon>Bacillati</taxon>
        <taxon>Actinomycetota</taxon>
        <taxon>Actinomycetes</taxon>
        <taxon>Kitasatosporales</taxon>
        <taxon>Streptomycetaceae</taxon>
        <taxon>Streptomyces</taxon>
    </lineage>
</organism>
<evidence type="ECO:0000313" key="3">
    <source>
        <dbReference type="Proteomes" id="UP001232755"/>
    </source>
</evidence>
<name>A0ABU0QVC4_9ACTN</name>